<keyword evidence="1" id="KW-1133">Transmembrane helix</keyword>
<gene>
    <name evidence="2" type="ordered locus">HFX_6390</name>
</gene>
<keyword evidence="1" id="KW-0472">Membrane</keyword>
<reference evidence="2 3" key="1">
    <citation type="journal article" date="2012" name="J. Bacteriol.">
        <title>Complete genome sequence of the metabolically versatile halophilic archaeon Haloferax mediterranei, a poly(3-hydroxybutyrate-co-3-hydroxyvalerate) producer.</title>
        <authorList>
            <person name="Han J."/>
            <person name="Zhang F."/>
            <person name="Hou J."/>
            <person name="Liu X."/>
            <person name="Li M."/>
            <person name="Liu H."/>
            <person name="Cai L."/>
            <person name="Zhang B."/>
            <person name="Chen Y."/>
            <person name="Zhou J."/>
            <person name="Hu S."/>
            <person name="Xiang H."/>
        </authorList>
    </citation>
    <scope>NUCLEOTIDE SEQUENCE [LARGE SCALE GENOMIC DNA]</scope>
    <source>
        <strain evidence="3">ATCC 33500 / DSM 1411 / JCM 8866 / NBRC 14739 / NCIMB 2177 / R-4</strain>
        <plasmid evidence="3">pHM500</plasmid>
    </source>
</reference>
<evidence type="ECO:0000313" key="3">
    <source>
        <dbReference type="Proteomes" id="UP000006469"/>
    </source>
</evidence>
<name>I3RBA0_HALMT</name>
<geneLocation type="plasmid" evidence="2 3">
    <name>pHM500</name>
</geneLocation>
<accession>I3RBA0</accession>
<dbReference type="HOGENOM" id="CLU_2419934_0_0_2"/>
<dbReference type="Proteomes" id="UP000006469">
    <property type="component" value="Plasmid pHM500"/>
</dbReference>
<organism evidence="2 3">
    <name type="scientific">Haloferax mediterranei (strain ATCC 33500 / DSM 1411 / JCM 8866 / NBRC 14739 / NCIMB 2177 / R-4)</name>
    <name type="common">Halobacterium mediterranei</name>
    <dbReference type="NCBI Taxonomy" id="523841"/>
    <lineage>
        <taxon>Archaea</taxon>
        <taxon>Methanobacteriati</taxon>
        <taxon>Methanobacteriota</taxon>
        <taxon>Stenosarchaea group</taxon>
        <taxon>Halobacteria</taxon>
        <taxon>Halobacteriales</taxon>
        <taxon>Haloferacaceae</taxon>
        <taxon>Haloferax</taxon>
    </lineage>
</organism>
<proteinExistence type="predicted"/>
<dbReference type="AlphaFoldDB" id="I3RBA0"/>
<evidence type="ECO:0000256" key="1">
    <source>
        <dbReference type="SAM" id="Phobius"/>
    </source>
</evidence>
<dbReference type="KEGG" id="hme:HFX_6390"/>
<sequence length="91" mass="10015">MSVTLFAWVNGVFLPFVVFKWFLFATSCNSISMVGCSVKAQDVVTNTPVLASMLDSTSFSEPDESRADRPGFDGRPFDDLALCERLVSILL</sequence>
<protein>
    <submittedName>
        <fullName evidence="2">Uncharacterized protein</fullName>
    </submittedName>
</protein>
<dbReference type="EMBL" id="CP001871">
    <property type="protein sequence ID" value="AFK21510.1"/>
    <property type="molecule type" value="Genomic_DNA"/>
</dbReference>
<evidence type="ECO:0000313" key="2">
    <source>
        <dbReference type="EMBL" id="AFK21510.1"/>
    </source>
</evidence>
<feature type="transmembrane region" description="Helical" evidence="1">
    <location>
        <begin position="6"/>
        <end position="23"/>
    </location>
</feature>
<keyword evidence="1" id="KW-0812">Transmembrane</keyword>
<keyword evidence="2" id="KW-0614">Plasmid</keyword>